<dbReference type="InterPro" id="IPR032508">
    <property type="entry name" value="FecR_C"/>
</dbReference>
<organism evidence="3 4">
    <name type="scientific">Larkinella insperata</name>
    <dbReference type="NCBI Taxonomy" id="332158"/>
    <lineage>
        <taxon>Bacteria</taxon>
        <taxon>Pseudomonadati</taxon>
        <taxon>Bacteroidota</taxon>
        <taxon>Cytophagia</taxon>
        <taxon>Cytophagales</taxon>
        <taxon>Spirosomataceae</taxon>
        <taxon>Larkinella</taxon>
    </lineage>
</organism>
<sequence>MNDYSAYTIEELVRDDYFRNSILNPDAESTAFWQSWLVDDPARRERYEKARILIITLHQRFQTHLSQEQVLGRVEQLVGQLDESEITPEKVKPLLSRYWWRVAAVLIACSGLLWFHSRDSLKSILRSNEISQVTYPIITKQNNTQRNQTLILSDSSVVTLFPGSLLSFPERFTGASRQVTLRGDAFFEVTPRSRPFLVYAGETVTRVLGTRFRVTALPKEDLVKVSVKSGKVSVHPSSEFNRPKPAATQSASGLVITAHQQVVFNRTSHRLEKAPLTDLAIVAQNTDFREQVFVDTPVTEVFRELESLYGVDIKFDEKVLAHCRVITSFRRETLLERINSICQAIEATYEPDRGGIVISGSGCPVVSPEE</sequence>
<proteinExistence type="predicted"/>
<dbReference type="PIRSF" id="PIRSF018266">
    <property type="entry name" value="FecR"/>
    <property type="match status" value="1"/>
</dbReference>
<evidence type="ECO:0000259" key="1">
    <source>
        <dbReference type="Pfam" id="PF04773"/>
    </source>
</evidence>
<dbReference type="EMBL" id="JBHTLP010000007">
    <property type="protein sequence ID" value="MFD1141203.1"/>
    <property type="molecule type" value="Genomic_DNA"/>
</dbReference>
<dbReference type="Pfam" id="PF04773">
    <property type="entry name" value="FecR"/>
    <property type="match status" value="1"/>
</dbReference>
<dbReference type="RefSeq" id="WP_379884253.1">
    <property type="nucleotide sequence ID" value="NZ_JBHTLP010000007.1"/>
</dbReference>
<reference evidence="4" key="1">
    <citation type="journal article" date="2019" name="Int. J. Syst. Evol. Microbiol.">
        <title>The Global Catalogue of Microorganisms (GCM) 10K type strain sequencing project: providing services to taxonomists for standard genome sequencing and annotation.</title>
        <authorList>
            <consortium name="The Broad Institute Genomics Platform"/>
            <consortium name="The Broad Institute Genome Sequencing Center for Infectious Disease"/>
            <person name="Wu L."/>
            <person name="Ma J."/>
        </authorList>
    </citation>
    <scope>NUCLEOTIDE SEQUENCE [LARGE SCALE GENOMIC DNA]</scope>
    <source>
        <strain evidence="4">CCUG 55608</strain>
    </source>
</reference>
<accession>A0ABW3Q1H3</accession>
<dbReference type="Proteomes" id="UP001597116">
    <property type="component" value="Unassembled WGS sequence"/>
</dbReference>
<dbReference type="Pfam" id="PF16344">
    <property type="entry name" value="FecR_C"/>
    <property type="match status" value="1"/>
</dbReference>
<keyword evidence="4" id="KW-1185">Reference proteome</keyword>
<evidence type="ECO:0000313" key="3">
    <source>
        <dbReference type="EMBL" id="MFD1141203.1"/>
    </source>
</evidence>
<dbReference type="PANTHER" id="PTHR30273:SF2">
    <property type="entry name" value="PROTEIN FECR"/>
    <property type="match status" value="1"/>
</dbReference>
<dbReference type="InterPro" id="IPR012373">
    <property type="entry name" value="Ferrdict_sens_TM"/>
</dbReference>
<evidence type="ECO:0000259" key="2">
    <source>
        <dbReference type="Pfam" id="PF16344"/>
    </source>
</evidence>
<dbReference type="Gene3D" id="2.60.120.1440">
    <property type="match status" value="1"/>
</dbReference>
<comment type="caution">
    <text evidence="3">The sequence shown here is derived from an EMBL/GenBank/DDBJ whole genome shotgun (WGS) entry which is preliminary data.</text>
</comment>
<feature type="domain" description="Protein FecR C-terminal" evidence="2">
    <location>
        <begin position="292"/>
        <end position="354"/>
    </location>
</feature>
<evidence type="ECO:0000313" key="4">
    <source>
        <dbReference type="Proteomes" id="UP001597116"/>
    </source>
</evidence>
<dbReference type="Gene3D" id="3.55.50.30">
    <property type="match status" value="1"/>
</dbReference>
<feature type="domain" description="FecR protein" evidence="1">
    <location>
        <begin position="146"/>
        <end position="232"/>
    </location>
</feature>
<name>A0ABW3Q1H3_9BACT</name>
<dbReference type="InterPro" id="IPR006860">
    <property type="entry name" value="FecR"/>
</dbReference>
<gene>
    <name evidence="3" type="ORF">ACFQ4C_08790</name>
</gene>
<protein>
    <submittedName>
        <fullName evidence="3">FecR family protein</fullName>
    </submittedName>
</protein>
<dbReference type="PANTHER" id="PTHR30273">
    <property type="entry name" value="PERIPLASMIC SIGNAL SENSOR AND SIGMA FACTOR ACTIVATOR FECR-RELATED"/>
    <property type="match status" value="1"/>
</dbReference>